<dbReference type="SUPFAM" id="SSF48403">
    <property type="entry name" value="Ankyrin repeat"/>
    <property type="match status" value="1"/>
</dbReference>
<dbReference type="InterPro" id="IPR018494">
    <property type="entry name" value="Oxysterol-bd_CS"/>
</dbReference>
<evidence type="ECO:0000256" key="7">
    <source>
        <dbReference type="SAM" id="Coils"/>
    </source>
</evidence>
<dbReference type="SMART" id="SM00233">
    <property type="entry name" value="PH"/>
    <property type="match status" value="1"/>
</dbReference>
<dbReference type="PANTHER" id="PTHR10972:SF209">
    <property type="entry name" value="OXYSTEROL-BINDING PROTEIN"/>
    <property type="match status" value="1"/>
</dbReference>
<dbReference type="InterPro" id="IPR036770">
    <property type="entry name" value="Ankyrin_rpt-contain_sf"/>
</dbReference>
<dbReference type="PROSITE" id="PS50003">
    <property type="entry name" value="PH_DOMAIN"/>
    <property type="match status" value="1"/>
</dbReference>
<evidence type="ECO:0000256" key="1">
    <source>
        <dbReference type="ARBA" id="ARBA00022448"/>
    </source>
</evidence>
<evidence type="ECO:0000313" key="10">
    <source>
        <dbReference type="EMBL" id="KAK8385451.1"/>
    </source>
</evidence>
<dbReference type="Pfam" id="PF01237">
    <property type="entry name" value="Oxysterol_BP"/>
    <property type="match status" value="1"/>
</dbReference>
<feature type="region of interest" description="Disordered" evidence="8">
    <location>
        <begin position="989"/>
        <end position="1018"/>
    </location>
</feature>
<feature type="region of interest" description="Disordered" evidence="8">
    <location>
        <begin position="613"/>
        <end position="634"/>
    </location>
</feature>
<evidence type="ECO:0000259" key="9">
    <source>
        <dbReference type="PROSITE" id="PS50003"/>
    </source>
</evidence>
<evidence type="ECO:0000313" key="11">
    <source>
        <dbReference type="Proteomes" id="UP001487740"/>
    </source>
</evidence>
<feature type="repeat" description="ANK" evidence="4">
    <location>
        <begin position="82"/>
        <end position="114"/>
    </location>
</feature>
<feature type="compositionally biased region" description="Basic and acidic residues" evidence="8">
    <location>
        <begin position="992"/>
        <end position="1002"/>
    </location>
</feature>
<evidence type="ECO:0000256" key="5">
    <source>
        <dbReference type="RuleBase" id="RU003844"/>
    </source>
</evidence>
<dbReference type="PROSITE" id="PS50297">
    <property type="entry name" value="ANK_REP_REGION"/>
    <property type="match status" value="3"/>
</dbReference>
<dbReference type="InterPro" id="IPR000648">
    <property type="entry name" value="Oxysterol-bd"/>
</dbReference>
<dbReference type="PANTHER" id="PTHR10972">
    <property type="entry name" value="OXYSTEROL-BINDING PROTEIN-RELATED"/>
    <property type="match status" value="1"/>
</dbReference>
<dbReference type="SMART" id="SM00248">
    <property type="entry name" value="ANK"/>
    <property type="match status" value="5"/>
</dbReference>
<evidence type="ECO:0000256" key="8">
    <source>
        <dbReference type="SAM" id="MobiDB-lite"/>
    </source>
</evidence>
<keyword evidence="2 6" id="KW-0445">Lipid transport</keyword>
<dbReference type="EMBL" id="JARAKH010000032">
    <property type="protein sequence ID" value="KAK8385451.1"/>
    <property type="molecule type" value="Genomic_DNA"/>
</dbReference>
<feature type="compositionally biased region" description="Low complexity" evidence="8">
    <location>
        <begin position="649"/>
        <end position="665"/>
    </location>
</feature>
<dbReference type="Gene3D" id="2.40.160.120">
    <property type="match status" value="1"/>
</dbReference>
<feature type="coiled-coil region" evidence="7">
    <location>
        <begin position="437"/>
        <end position="469"/>
    </location>
</feature>
<feature type="domain" description="PH" evidence="9">
    <location>
        <begin position="239"/>
        <end position="342"/>
    </location>
</feature>
<dbReference type="InterPro" id="IPR037239">
    <property type="entry name" value="OSBP_sf"/>
</dbReference>
<dbReference type="GO" id="GO:0006869">
    <property type="term" value="P:lipid transport"/>
    <property type="evidence" value="ECO:0007669"/>
    <property type="project" value="UniProtKB-KW"/>
</dbReference>
<comment type="caution">
    <text evidence="10">The sequence shown here is derived from an EMBL/GenBank/DDBJ whole genome shotgun (WGS) entry which is preliminary data.</text>
</comment>
<protein>
    <recommendedName>
        <fullName evidence="6">Oxysterol-binding protein</fullName>
    </recommendedName>
</protein>
<name>A0AAW0TDQ8_SCYPA</name>
<dbReference type="Proteomes" id="UP001487740">
    <property type="component" value="Unassembled WGS sequence"/>
</dbReference>
<dbReference type="GO" id="GO:0005829">
    <property type="term" value="C:cytosol"/>
    <property type="evidence" value="ECO:0007669"/>
    <property type="project" value="TreeGrafter"/>
</dbReference>
<accession>A0AAW0TDQ8</accession>
<keyword evidence="1 6" id="KW-0813">Transport</keyword>
<evidence type="ECO:0000256" key="3">
    <source>
        <dbReference type="ARBA" id="ARBA00023121"/>
    </source>
</evidence>
<proteinExistence type="inferred from homology"/>
<reference evidence="10 11" key="1">
    <citation type="submission" date="2023-03" db="EMBL/GenBank/DDBJ databases">
        <title>High-quality genome of Scylla paramamosain provides insights in environmental adaptation.</title>
        <authorList>
            <person name="Zhang L."/>
        </authorList>
    </citation>
    <scope>NUCLEOTIDE SEQUENCE [LARGE SCALE GENOMIC DNA]</scope>
    <source>
        <strain evidence="10">LZ_2023a</strain>
        <tissue evidence="10">Muscle</tissue>
    </source>
</reference>
<dbReference type="GO" id="GO:0005886">
    <property type="term" value="C:plasma membrane"/>
    <property type="evidence" value="ECO:0007669"/>
    <property type="project" value="TreeGrafter"/>
</dbReference>
<feature type="compositionally biased region" description="Polar residues" evidence="8">
    <location>
        <begin position="613"/>
        <end position="626"/>
    </location>
</feature>
<keyword evidence="4" id="KW-0040">ANK repeat</keyword>
<keyword evidence="11" id="KW-1185">Reference proteome</keyword>
<keyword evidence="7" id="KW-0175">Coiled coil</keyword>
<dbReference type="PROSITE" id="PS01013">
    <property type="entry name" value="OSBP"/>
    <property type="match status" value="1"/>
</dbReference>
<dbReference type="GO" id="GO:0097038">
    <property type="term" value="C:perinuclear endoplasmic reticulum"/>
    <property type="evidence" value="ECO:0007669"/>
    <property type="project" value="TreeGrafter"/>
</dbReference>
<dbReference type="AlphaFoldDB" id="A0AAW0TDQ8"/>
<dbReference type="Gene3D" id="2.30.29.30">
    <property type="entry name" value="Pleckstrin-homology domain (PH domain)/Phosphotyrosine-binding domain (PTB)"/>
    <property type="match status" value="1"/>
</dbReference>
<dbReference type="InterPro" id="IPR001849">
    <property type="entry name" value="PH_domain"/>
</dbReference>
<comment type="similarity">
    <text evidence="5">Belongs to the OSBP family.</text>
</comment>
<dbReference type="PRINTS" id="PR01415">
    <property type="entry name" value="ANKYRIN"/>
</dbReference>
<dbReference type="GO" id="GO:0032934">
    <property type="term" value="F:sterol binding"/>
    <property type="evidence" value="ECO:0007669"/>
    <property type="project" value="TreeGrafter"/>
</dbReference>
<gene>
    <name evidence="10" type="ORF">O3P69_016342</name>
</gene>
<feature type="repeat" description="ANK" evidence="4">
    <location>
        <begin position="177"/>
        <end position="209"/>
    </location>
</feature>
<dbReference type="Gene3D" id="1.25.40.20">
    <property type="entry name" value="Ankyrin repeat-containing domain"/>
    <property type="match status" value="2"/>
</dbReference>
<sequence>MGDLEQFEELLLRSARNGDVKTVEDILKARKDGKIDLEINCKGKTKSNQGWTPLHLASYFGHRDVAEVLLQNGASLDELNDAGDTPLHKAALTNREDVVLLLLEHGASVSTINGEGLRPGNLPRDSQVINLIEAAEKTEQRRQEEKLLHYAREGRAEEVTKLLREPGAPNVNCVDALGNTSLHCAAYRGHIDVAVVLLQNGCDPSIRNHSNQTAFDLGQTQQMQQVLKVQPVRSFHHSVTRFEGPLLRQMRILGWRMVWGVLDRGVLTFFNSRADASSGVRRRDYKYLDNCKVVPMIGGDGAMFIIQYNDGTCHRLAATPDPLHPASINRQKWVTMLNNHIRFSTHYVQHGLCIDDDDEDGLERTVKPLGCMSDALQTATAHQQLMEQQVEELMATLASLELDHSQQGEVHDIIKRFSLLAGTARNMTTSLTHCFSLMKQQEEVRDLQLREEREKVRVLEESLRVLATEHHDLEESIASHVSSNGSSIYNTPANSYVSLPRPRRFFDAVSDDEFFDAFSQDDGSGGTLVSLPSPCGSECSTNTLVSCMSSLPTDPQSPQSPTPHIPGIPCGPSTIPASSMNQGEGDTYTIPPLPSETGWDSNNIEADGDVRVSAQNSGTGIGNSVSGGVASKTSVSSGVLGSVESYTKLSGSSHTQSSNSHTTSSLAVTPLVRTSDLSDHSDGSDETVTSESHRCSHTEEKSSFSLVSLGGTRYSSPYLGPRRCWRSWGRTSLPAEQFQRNDFSLWSVLKQCIGKELSKITMPVVFNEPLSFLQRMAEYMEYAWLLDKADAQQDPVVRMQYVTAFAVSGLASNWERVGKPFNPLLGETYELQRDNYRIVCEQVSHHPPVSAFYADSEHWNFHGSIHPKLKFWGKSVEIQPKGCLTVEFPNHGEAYTWSNVNCCVHNIIVGKLWIEQYGSMEITNHATGHRCVLTFKTAGWFSKDLHRIEGFIFDKKKKKQSFLYGKWTEFLRATDISSYEDYVKTNAHKFSRKSDKKSEEAPSIHQPSPCPPQGAEEA</sequence>
<evidence type="ECO:0000256" key="4">
    <source>
        <dbReference type="PROSITE-ProRule" id="PRU00023"/>
    </source>
</evidence>
<dbReference type="InterPro" id="IPR011993">
    <property type="entry name" value="PH-like_dom_sf"/>
</dbReference>
<dbReference type="SUPFAM" id="SSF144000">
    <property type="entry name" value="Oxysterol-binding protein-like"/>
    <property type="match status" value="1"/>
</dbReference>
<evidence type="ECO:0000256" key="2">
    <source>
        <dbReference type="ARBA" id="ARBA00023055"/>
    </source>
</evidence>
<dbReference type="PROSITE" id="PS50088">
    <property type="entry name" value="ANK_REPEAT"/>
    <property type="match status" value="3"/>
</dbReference>
<dbReference type="FunFam" id="2.40.160.120:FF:000005">
    <property type="entry name" value="Oxysterol-binding protein"/>
    <property type="match status" value="1"/>
</dbReference>
<keyword evidence="3" id="KW-0446">Lipid-binding</keyword>
<organism evidence="10 11">
    <name type="scientific">Scylla paramamosain</name>
    <name type="common">Mud crab</name>
    <dbReference type="NCBI Taxonomy" id="85552"/>
    <lineage>
        <taxon>Eukaryota</taxon>
        <taxon>Metazoa</taxon>
        <taxon>Ecdysozoa</taxon>
        <taxon>Arthropoda</taxon>
        <taxon>Crustacea</taxon>
        <taxon>Multicrustacea</taxon>
        <taxon>Malacostraca</taxon>
        <taxon>Eumalacostraca</taxon>
        <taxon>Eucarida</taxon>
        <taxon>Decapoda</taxon>
        <taxon>Pleocyemata</taxon>
        <taxon>Brachyura</taxon>
        <taxon>Eubrachyura</taxon>
        <taxon>Portunoidea</taxon>
        <taxon>Portunidae</taxon>
        <taxon>Portuninae</taxon>
        <taxon>Scylla</taxon>
    </lineage>
</organism>
<feature type="repeat" description="ANK" evidence="4">
    <location>
        <begin position="49"/>
        <end position="81"/>
    </location>
</feature>
<dbReference type="Pfam" id="PF12796">
    <property type="entry name" value="Ank_2"/>
    <property type="match status" value="2"/>
</dbReference>
<evidence type="ECO:0000256" key="6">
    <source>
        <dbReference type="RuleBase" id="RU003845"/>
    </source>
</evidence>
<feature type="region of interest" description="Disordered" evidence="8">
    <location>
        <begin position="649"/>
        <end position="696"/>
    </location>
</feature>
<dbReference type="SUPFAM" id="SSF50729">
    <property type="entry name" value="PH domain-like"/>
    <property type="match status" value="1"/>
</dbReference>
<dbReference type="InterPro" id="IPR002110">
    <property type="entry name" value="Ankyrin_rpt"/>
</dbReference>